<proteinExistence type="predicted"/>
<name>Q01SF2_SOLUE</name>
<dbReference type="EMBL" id="CP000473">
    <property type="protein sequence ID" value="ABJ87418.1"/>
    <property type="molecule type" value="Genomic_DNA"/>
</dbReference>
<dbReference type="AlphaFoldDB" id="Q01SF2"/>
<sequence precursor="true">MRTLIFFFATAAFAQTDNQPLQALLNEVHQLRVDLQTTAVTMQRVQIVLYRLQSQTSLVTRTSSQLDQARSQLGFTQTQKKGITAQVQQMEESLRNTQDPMERKHLQEALPQMKNNLERVAAEEQRFQSMQIDAETQWRAEQGKLADLQDQLDRLDKVLDSLTRK</sequence>
<keyword evidence="1" id="KW-0175">Coiled coil</keyword>
<feature type="coiled-coil region" evidence="1">
    <location>
        <begin position="103"/>
        <end position="165"/>
    </location>
</feature>
<dbReference type="STRING" id="234267.Acid_6494"/>
<organism evidence="2">
    <name type="scientific">Solibacter usitatus (strain Ellin6076)</name>
    <dbReference type="NCBI Taxonomy" id="234267"/>
    <lineage>
        <taxon>Bacteria</taxon>
        <taxon>Pseudomonadati</taxon>
        <taxon>Acidobacteriota</taxon>
        <taxon>Terriglobia</taxon>
        <taxon>Bryobacterales</taxon>
        <taxon>Solibacteraceae</taxon>
        <taxon>Candidatus Solibacter</taxon>
    </lineage>
</organism>
<dbReference type="HOGENOM" id="CLU_1609710_0_0_0"/>
<reference evidence="2" key="1">
    <citation type="submission" date="2006-10" db="EMBL/GenBank/DDBJ databases">
        <title>Complete sequence of Solibacter usitatus Ellin6076.</title>
        <authorList>
            <consortium name="US DOE Joint Genome Institute"/>
            <person name="Copeland A."/>
            <person name="Lucas S."/>
            <person name="Lapidus A."/>
            <person name="Barry K."/>
            <person name="Detter J.C."/>
            <person name="Glavina del Rio T."/>
            <person name="Hammon N."/>
            <person name="Israni S."/>
            <person name="Dalin E."/>
            <person name="Tice H."/>
            <person name="Pitluck S."/>
            <person name="Thompson L.S."/>
            <person name="Brettin T."/>
            <person name="Bruce D."/>
            <person name="Han C."/>
            <person name="Tapia R."/>
            <person name="Gilna P."/>
            <person name="Schmutz J."/>
            <person name="Larimer F."/>
            <person name="Land M."/>
            <person name="Hauser L."/>
            <person name="Kyrpides N."/>
            <person name="Mikhailova N."/>
            <person name="Janssen P.H."/>
            <person name="Kuske C.R."/>
            <person name="Richardson P."/>
        </authorList>
    </citation>
    <scope>NUCLEOTIDE SEQUENCE</scope>
    <source>
        <strain evidence="2">Ellin6076</strain>
    </source>
</reference>
<evidence type="ECO:0000256" key="1">
    <source>
        <dbReference type="SAM" id="Coils"/>
    </source>
</evidence>
<dbReference type="InParanoid" id="Q01SF2"/>
<accession>Q01SF2</accession>
<protein>
    <submittedName>
        <fullName evidence="2">Uncharacterized protein</fullName>
    </submittedName>
</protein>
<dbReference type="KEGG" id="sus:Acid_6494"/>
<evidence type="ECO:0000313" key="2">
    <source>
        <dbReference type="EMBL" id="ABJ87418.1"/>
    </source>
</evidence>
<gene>
    <name evidence="2" type="ordered locus">Acid_6494</name>
</gene>